<keyword evidence="3" id="KW-1185">Reference proteome</keyword>
<dbReference type="EMBL" id="DF236993">
    <property type="protein sequence ID" value="GAQ80002.1"/>
    <property type="molecule type" value="Genomic_DNA"/>
</dbReference>
<name>A0A1Y1HQD4_KLENI</name>
<protein>
    <submittedName>
        <fullName evidence="2">Uncharacterized protein</fullName>
    </submittedName>
</protein>
<dbReference type="Proteomes" id="UP000054558">
    <property type="component" value="Unassembled WGS sequence"/>
</dbReference>
<evidence type="ECO:0000313" key="3">
    <source>
        <dbReference type="Proteomes" id="UP000054558"/>
    </source>
</evidence>
<sequence length="126" mass="13602">MPVRSVAIPGAARTDPSGRPEPVSDCCPKCPRHWSGCGRRKARAPPSSVRTEAERNVRNPVSKYRPNAVQTVAIIGVRGRKLYQTPGTGVRILSELSRGSCERPEPMERRMKVAAGACTLLRGPGA</sequence>
<evidence type="ECO:0000256" key="1">
    <source>
        <dbReference type="SAM" id="MobiDB-lite"/>
    </source>
</evidence>
<feature type="region of interest" description="Disordered" evidence="1">
    <location>
        <begin position="1"/>
        <end position="62"/>
    </location>
</feature>
<reference evidence="2 3" key="1">
    <citation type="journal article" date="2014" name="Nat. Commun.">
        <title>Klebsormidium flaccidum genome reveals primary factors for plant terrestrial adaptation.</title>
        <authorList>
            <person name="Hori K."/>
            <person name="Maruyama F."/>
            <person name="Fujisawa T."/>
            <person name="Togashi T."/>
            <person name="Yamamoto N."/>
            <person name="Seo M."/>
            <person name="Sato S."/>
            <person name="Yamada T."/>
            <person name="Mori H."/>
            <person name="Tajima N."/>
            <person name="Moriyama T."/>
            <person name="Ikeuchi M."/>
            <person name="Watanabe M."/>
            <person name="Wada H."/>
            <person name="Kobayashi K."/>
            <person name="Saito M."/>
            <person name="Masuda T."/>
            <person name="Sasaki-Sekimoto Y."/>
            <person name="Mashiguchi K."/>
            <person name="Awai K."/>
            <person name="Shimojima M."/>
            <person name="Masuda S."/>
            <person name="Iwai M."/>
            <person name="Nobusawa T."/>
            <person name="Narise T."/>
            <person name="Kondo S."/>
            <person name="Saito H."/>
            <person name="Sato R."/>
            <person name="Murakawa M."/>
            <person name="Ihara Y."/>
            <person name="Oshima-Yamada Y."/>
            <person name="Ohtaka K."/>
            <person name="Satoh M."/>
            <person name="Sonobe K."/>
            <person name="Ishii M."/>
            <person name="Ohtani R."/>
            <person name="Kanamori-Sato M."/>
            <person name="Honoki R."/>
            <person name="Miyazaki D."/>
            <person name="Mochizuki H."/>
            <person name="Umetsu J."/>
            <person name="Higashi K."/>
            <person name="Shibata D."/>
            <person name="Kamiya Y."/>
            <person name="Sato N."/>
            <person name="Nakamura Y."/>
            <person name="Tabata S."/>
            <person name="Ida S."/>
            <person name="Kurokawa K."/>
            <person name="Ohta H."/>
        </authorList>
    </citation>
    <scope>NUCLEOTIDE SEQUENCE [LARGE SCALE GENOMIC DNA]</scope>
    <source>
        <strain evidence="2 3">NIES-2285</strain>
    </source>
</reference>
<accession>A0A1Y1HQD4</accession>
<dbReference type="AlphaFoldDB" id="A0A1Y1HQD4"/>
<gene>
    <name evidence="2" type="ORF">KFL_000440040</name>
</gene>
<evidence type="ECO:0000313" key="2">
    <source>
        <dbReference type="EMBL" id="GAQ80002.1"/>
    </source>
</evidence>
<proteinExistence type="predicted"/>
<organism evidence="2 3">
    <name type="scientific">Klebsormidium nitens</name>
    <name type="common">Green alga</name>
    <name type="synonym">Ulothrix nitens</name>
    <dbReference type="NCBI Taxonomy" id="105231"/>
    <lineage>
        <taxon>Eukaryota</taxon>
        <taxon>Viridiplantae</taxon>
        <taxon>Streptophyta</taxon>
        <taxon>Klebsormidiophyceae</taxon>
        <taxon>Klebsormidiales</taxon>
        <taxon>Klebsormidiaceae</taxon>
        <taxon>Klebsormidium</taxon>
    </lineage>
</organism>